<comment type="caution">
    <text evidence="1">The sequence shown here is derived from an EMBL/GenBank/DDBJ whole genome shotgun (WGS) entry which is preliminary data.</text>
</comment>
<dbReference type="AlphaFoldDB" id="A0A6A6K1T5"/>
<keyword evidence="2" id="KW-1185">Reference proteome</keyword>
<organism evidence="1 2">
    <name type="scientific">Hevea brasiliensis</name>
    <name type="common">Para rubber tree</name>
    <name type="synonym">Siphonia brasiliensis</name>
    <dbReference type="NCBI Taxonomy" id="3981"/>
    <lineage>
        <taxon>Eukaryota</taxon>
        <taxon>Viridiplantae</taxon>
        <taxon>Streptophyta</taxon>
        <taxon>Embryophyta</taxon>
        <taxon>Tracheophyta</taxon>
        <taxon>Spermatophyta</taxon>
        <taxon>Magnoliopsida</taxon>
        <taxon>eudicotyledons</taxon>
        <taxon>Gunneridae</taxon>
        <taxon>Pentapetalae</taxon>
        <taxon>rosids</taxon>
        <taxon>fabids</taxon>
        <taxon>Malpighiales</taxon>
        <taxon>Euphorbiaceae</taxon>
        <taxon>Crotonoideae</taxon>
        <taxon>Micrandreae</taxon>
        <taxon>Hevea</taxon>
    </lineage>
</organism>
<gene>
    <name evidence="1" type="ORF">GH714_043403</name>
</gene>
<protein>
    <submittedName>
        <fullName evidence="1">Uncharacterized protein</fullName>
    </submittedName>
</protein>
<reference evidence="1 2" key="1">
    <citation type="journal article" date="2020" name="Mol. Plant">
        <title>The Chromosome-Based Rubber Tree Genome Provides New Insights into Spurge Genome Evolution and Rubber Biosynthesis.</title>
        <authorList>
            <person name="Liu J."/>
            <person name="Shi C."/>
            <person name="Shi C.C."/>
            <person name="Li W."/>
            <person name="Zhang Q.J."/>
            <person name="Zhang Y."/>
            <person name="Li K."/>
            <person name="Lu H.F."/>
            <person name="Shi C."/>
            <person name="Zhu S.T."/>
            <person name="Xiao Z.Y."/>
            <person name="Nan H."/>
            <person name="Yue Y."/>
            <person name="Zhu X.G."/>
            <person name="Wu Y."/>
            <person name="Hong X.N."/>
            <person name="Fan G.Y."/>
            <person name="Tong Y."/>
            <person name="Zhang D."/>
            <person name="Mao C.L."/>
            <person name="Liu Y.L."/>
            <person name="Hao S.J."/>
            <person name="Liu W.Q."/>
            <person name="Lv M.Q."/>
            <person name="Zhang H.B."/>
            <person name="Liu Y."/>
            <person name="Hu-Tang G.R."/>
            <person name="Wang J.P."/>
            <person name="Wang J.H."/>
            <person name="Sun Y.H."/>
            <person name="Ni S.B."/>
            <person name="Chen W.B."/>
            <person name="Zhang X.C."/>
            <person name="Jiao Y.N."/>
            <person name="Eichler E.E."/>
            <person name="Li G.H."/>
            <person name="Liu X."/>
            <person name="Gao L.Z."/>
        </authorList>
    </citation>
    <scope>NUCLEOTIDE SEQUENCE [LARGE SCALE GENOMIC DNA]</scope>
    <source>
        <strain evidence="2">cv. GT1</strain>
        <tissue evidence="1">Leaf</tissue>
    </source>
</reference>
<proteinExistence type="predicted"/>
<accession>A0A6A6K1T5</accession>
<evidence type="ECO:0000313" key="2">
    <source>
        <dbReference type="Proteomes" id="UP000467840"/>
    </source>
</evidence>
<dbReference type="Proteomes" id="UP000467840">
    <property type="component" value="Unassembled WGS sequence"/>
</dbReference>
<dbReference type="EMBL" id="JAAGAX010000052">
    <property type="protein sequence ID" value="KAF2282791.1"/>
    <property type="molecule type" value="Genomic_DNA"/>
</dbReference>
<name>A0A6A6K1T5_HEVBR</name>
<evidence type="ECO:0000313" key="1">
    <source>
        <dbReference type="EMBL" id="KAF2282791.1"/>
    </source>
</evidence>
<sequence length="149" mass="16237">MKATSSLVADTITKVQVITDLPILLSRPAFTNKMRWTSVDDICYATNEIQRALKHFSACDMPIGHLVILLSFLNGGRCGHALNSSPLKKAKTTITPSKTLMMPFFPQSTLGLSDLSKFESPLARLDLSFLSTLAVTSPSSDPKLDPIEV</sequence>